<evidence type="ECO:0000313" key="1">
    <source>
        <dbReference type="EMBL" id="SVD97931.1"/>
    </source>
</evidence>
<proteinExistence type="predicted"/>
<gene>
    <name evidence="1" type="ORF">METZ01_LOCUS450785</name>
</gene>
<sequence>MHMVTLLLASRCDVASVNLHDAVLRLGSWGDAIEMEHGTVRMH</sequence>
<protein>
    <submittedName>
        <fullName evidence="1">Uncharacterized protein</fullName>
    </submittedName>
</protein>
<name>A0A382ZR35_9ZZZZ</name>
<reference evidence="1" key="1">
    <citation type="submission" date="2018-05" db="EMBL/GenBank/DDBJ databases">
        <authorList>
            <person name="Lanie J.A."/>
            <person name="Ng W.-L."/>
            <person name="Kazmierczak K.M."/>
            <person name="Andrzejewski T.M."/>
            <person name="Davidsen T.M."/>
            <person name="Wayne K.J."/>
            <person name="Tettelin H."/>
            <person name="Glass J.I."/>
            <person name="Rusch D."/>
            <person name="Podicherti R."/>
            <person name="Tsui H.-C.T."/>
            <person name="Winkler M.E."/>
        </authorList>
    </citation>
    <scope>NUCLEOTIDE SEQUENCE</scope>
</reference>
<accession>A0A382ZR35</accession>
<feature type="non-terminal residue" evidence="1">
    <location>
        <position position="43"/>
    </location>
</feature>
<dbReference type="AlphaFoldDB" id="A0A382ZR35"/>
<dbReference type="EMBL" id="UINC01185956">
    <property type="protein sequence ID" value="SVD97931.1"/>
    <property type="molecule type" value="Genomic_DNA"/>
</dbReference>
<organism evidence="1">
    <name type="scientific">marine metagenome</name>
    <dbReference type="NCBI Taxonomy" id="408172"/>
    <lineage>
        <taxon>unclassified sequences</taxon>
        <taxon>metagenomes</taxon>
        <taxon>ecological metagenomes</taxon>
    </lineage>
</organism>